<dbReference type="SUPFAM" id="SSF53686">
    <property type="entry name" value="Tryptophan synthase beta subunit-like PLP-dependent enzymes"/>
    <property type="match status" value="1"/>
</dbReference>
<evidence type="ECO:0000256" key="8">
    <source>
        <dbReference type="ARBA" id="ARBA00023128"/>
    </source>
</evidence>
<comment type="catalytic activity">
    <reaction evidence="10">
        <text>O-acetyl-L-serine + hydrogen sulfide = L-cysteine + acetate</text>
        <dbReference type="Rhea" id="RHEA:14829"/>
        <dbReference type="ChEBI" id="CHEBI:29919"/>
        <dbReference type="ChEBI" id="CHEBI:30089"/>
        <dbReference type="ChEBI" id="CHEBI:35235"/>
        <dbReference type="ChEBI" id="CHEBI:58340"/>
        <dbReference type="EC" id="2.5.1.47"/>
    </reaction>
</comment>
<dbReference type="EMBL" id="HBDX01006348">
    <property type="protein sequence ID" value="CAD8224714.1"/>
    <property type="molecule type" value="Transcribed_RNA"/>
</dbReference>
<feature type="compositionally biased region" description="Basic and acidic residues" evidence="12">
    <location>
        <begin position="22"/>
        <end position="44"/>
    </location>
</feature>
<evidence type="ECO:0000256" key="4">
    <source>
        <dbReference type="ARBA" id="ARBA00022679"/>
    </source>
</evidence>
<feature type="domain" description="Tryptophan synthase beta chain-like PALP" evidence="14">
    <location>
        <begin position="54"/>
        <end position="369"/>
    </location>
</feature>
<evidence type="ECO:0000256" key="9">
    <source>
        <dbReference type="ARBA" id="ARBA00023136"/>
    </source>
</evidence>
<keyword evidence="6" id="KW-1000">Mitochondrion outer membrane</keyword>
<keyword evidence="8" id="KW-0496">Mitochondrion</keyword>
<evidence type="ECO:0000256" key="7">
    <source>
        <dbReference type="ARBA" id="ARBA00022989"/>
    </source>
</evidence>
<keyword evidence="13" id="KW-0732">Signal</keyword>
<accession>A0A7R9T4D6</accession>
<evidence type="ECO:0000256" key="12">
    <source>
        <dbReference type="SAM" id="MobiDB-lite"/>
    </source>
</evidence>
<dbReference type="InterPro" id="IPR001926">
    <property type="entry name" value="TrpB-like_PALP"/>
</dbReference>
<organism evidence="15">
    <name type="scientific">Ostreococcus sp. 'lucimarinus'</name>
    <dbReference type="NCBI Taxonomy" id="242159"/>
    <lineage>
        <taxon>Eukaryota</taxon>
        <taxon>Viridiplantae</taxon>
        <taxon>Chlorophyta</taxon>
        <taxon>Mamiellophyceae</taxon>
        <taxon>Mamiellales</taxon>
        <taxon>Bathycoccaceae</taxon>
        <taxon>Ostreococcus</taxon>
    </lineage>
</organism>
<dbReference type="GO" id="GO:0005741">
    <property type="term" value="C:mitochondrial outer membrane"/>
    <property type="evidence" value="ECO:0007669"/>
    <property type="project" value="UniProtKB-SubCell"/>
</dbReference>
<dbReference type="CDD" id="cd01561">
    <property type="entry name" value="CBS_like"/>
    <property type="match status" value="1"/>
</dbReference>
<evidence type="ECO:0000256" key="1">
    <source>
        <dbReference type="ARBA" id="ARBA00001933"/>
    </source>
</evidence>
<evidence type="ECO:0000256" key="6">
    <source>
        <dbReference type="ARBA" id="ARBA00022787"/>
    </source>
</evidence>
<evidence type="ECO:0000259" key="14">
    <source>
        <dbReference type="Pfam" id="PF00291"/>
    </source>
</evidence>
<feature type="signal peptide" evidence="13">
    <location>
        <begin position="1"/>
        <end position="21"/>
    </location>
</feature>
<evidence type="ECO:0000256" key="2">
    <source>
        <dbReference type="ARBA" id="ARBA00004572"/>
    </source>
</evidence>
<dbReference type="PROSITE" id="PS00901">
    <property type="entry name" value="CYS_SYNTHASE"/>
    <property type="match status" value="1"/>
</dbReference>
<evidence type="ECO:0000256" key="3">
    <source>
        <dbReference type="ARBA" id="ARBA00012681"/>
    </source>
</evidence>
<evidence type="ECO:0000313" key="15">
    <source>
        <dbReference type="EMBL" id="CAD8224714.1"/>
    </source>
</evidence>
<dbReference type="InterPro" id="IPR036052">
    <property type="entry name" value="TrpB-like_PALP_sf"/>
</dbReference>
<comment type="cofactor">
    <cofactor evidence="1">
        <name>pyridoxal 5'-phosphate</name>
        <dbReference type="ChEBI" id="CHEBI:597326"/>
    </cofactor>
</comment>
<protein>
    <recommendedName>
        <fullName evidence="3">cysteine synthase</fullName>
        <ecNumber evidence="3">2.5.1.47</ecNumber>
    </recommendedName>
    <alternativeName>
        <fullName evidence="11">Cysteine synthase-like protein</fullName>
    </alternativeName>
</protein>
<evidence type="ECO:0000256" key="11">
    <source>
        <dbReference type="ARBA" id="ARBA00078545"/>
    </source>
</evidence>
<gene>
    <name evidence="15" type="ORF">OLUC0939_LOCUS5454</name>
</gene>
<proteinExistence type="predicted"/>
<dbReference type="AlphaFoldDB" id="A0A7R9T4D6"/>
<feature type="region of interest" description="Disordered" evidence="12">
    <location>
        <begin position="22"/>
        <end position="47"/>
    </location>
</feature>
<keyword evidence="4" id="KW-0808">Transferase</keyword>
<sequence>MVACVALAVVVVARASAPVRGDESAARKVRRGERATKDDADDARAQSNRRANVLSAIGNTPVMRVESLSRLTRCDIYVKCEFLNPGGSVKDRVALRIVEDALASGALRRGGLCTEGTAGSTGVSLAMVCKAMGVECFVAMPDDAAKEKSALVEAYGARVERVRPVSIANRGHFVNVARREAERARARDGVGGGYFADQFENLANFRAHADGTGVEIFSEIGAELDAFVCACGTGGTLAGVGVALKERKPSVKLFLADPQGSGLFNRVSRGVMYTKEEAEGKRLKNPFDTVTEGVGINRITENFKVLLDRPGMLTGAVKVSDAEAVAMSRFVARHDGLFIGSSSAVNLVSAVRVAQSLGPGHCICTIACDSGLRHMTKFWDDEYLAKIDLTSHDVASADSLSFLDDDTVVTAARCY</sequence>
<dbReference type="Gene3D" id="3.40.50.1100">
    <property type="match status" value="2"/>
</dbReference>
<evidence type="ECO:0000256" key="10">
    <source>
        <dbReference type="ARBA" id="ARBA00047931"/>
    </source>
</evidence>
<dbReference type="GO" id="GO:0004124">
    <property type="term" value="F:cysteine synthase activity"/>
    <property type="evidence" value="ECO:0007669"/>
    <property type="project" value="UniProtKB-EC"/>
</dbReference>
<dbReference type="InterPro" id="IPR001216">
    <property type="entry name" value="P-phosphate_BS"/>
</dbReference>
<name>A0A7R9T4D6_9CHLO</name>
<dbReference type="Pfam" id="PF00291">
    <property type="entry name" value="PALP"/>
    <property type="match status" value="1"/>
</dbReference>
<reference evidence="15" key="1">
    <citation type="submission" date="2021-01" db="EMBL/GenBank/DDBJ databases">
        <authorList>
            <person name="Corre E."/>
            <person name="Pelletier E."/>
            <person name="Niang G."/>
            <person name="Scheremetjew M."/>
            <person name="Finn R."/>
            <person name="Kale V."/>
            <person name="Holt S."/>
            <person name="Cochrane G."/>
            <person name="Meng A."/>
            <person name="Brown T."/>
            <person name="Cohen L."/>
        </authorList>
    </citation>
    <scope>NUCLEOTIDE SEQUENCE</scope>
    <source>
        <strain evidence="15">Clade-A-BCC118000</strain>
    </source>
</reference>
<feature type="chain" id="PRO_5031504612" description="cysteine synthase" evidence="13">
    <location>
        <begin position="22"/>
        <end position="415"/>
    </location>
</feature>
<evidence type="ECO:0000256" key="5">
    <source>
        <dbReference type="ARBA" id="ARBA00022692"/>
    </source>
</evidence>
<dbReference type="GO" id="GO:0006535">
    <property type="term" value="P:cysteine biosynthetic process from serine"/>
    <property type="evidence" value="ECO:0007669"/>
    <property type="project" value="InterPro"/>
</dbReference>
<evidence type="ECO:0000256" key="13">
    <source>
        <dbReference type="SAM" id="SignalP"/>
    </source>
</evidence>
<keyword evidence="9" id="KW-0472">Membrane</keyword>
<dbReference type="InterPro" id="IPR050214">
    <property type="entry name" value="Cys_Synth/Cystath_Beta-Synth"/>
</dbReference>
<keyword evidence="5" id="KW-0812">Transmembrane</keyword>
<dbReference type="PANTHER" id="PTHR10314">
    <property type="entry name" value="CYSTATHIONINE BETA-SYNTHASE"/>
    <property type="match status" value="1"/>
</dbReference>
<dbReference type="EC" id="2.5.1.47" evidence="3"/>
<keyword evidence="7" id="KW-1133">Transmembrane helix</keyword>
<dbReference type="FunFam" id="3.40.50.1100:FF:000096">
    <property type="entry name" value="Related to cysteine synthase"/>
    <property type="match status" value="1"/>
</dbReference>
<comment type="subcellular location">
    <subcellularLocation>
        <location evidence="2">Mitochondrion outer membrane</location>
        <topology evidence="2">Single-pass membrane protein</topology>
    </subcellularLocation>
</comment>